<gene>
    <name evidence="1" type="ORF">FGM01_00495</name>
</gene>
<dbReference type="EMBL" id="VHSF01000001">
    <property type="protein sequence ID" value="TRO66397.1"/>
    <property type="molecule type" value="Genomic_DNA"/>
</dbReference>
<reference evidence="1 2" key="1">
    <citation type="submission" date="2019-06" db="EMBL/GenBank/DDBJ databases">
        <title>Gramella sabulilitoris sp. nov., isolated from a marine sand.</title>
        <authorList>
            <person name="Yoon J.-H."/>
        </authorList>
    </citation>
    <scope>NUCLEOTIDE SEQUENCE [LARGE SCALE GENOMIC DNA]</scope>
    <source>
        <strain evidence="1 2">HSMS-1</strain>
    </source>
</reference>
<keyword evidence="2" id="KW-1185">Reference proteome</keyword>
<dbReference type="Proteomes" id="UP000315131">
    <property type="component" value="Unassembled WGS sequence"/>
</dbReference>
<sequence>MVLNISKIWLTIFILSLALIQVTSAQSSELKFNILKKDKNIGVLKIYKSESSPFTDYQVTSNVEVSIIKKFKIKASESYRYKDDLLVYSELKRSINDNIKDSKLLKLKVNKYILQNGDKSTILDEPEINNNLVRLYFTEPLKIDRVYCDNQQRMLDIKNLGENRYRIDFPNGVSNIFHYKAGKCVKVDVAGSFFQVKLLRE</sequence>
<evidence type="ECO:0000313" key="2">
    <source>
        <dbReference type="Proteomes" id="UP000315131"/>
    </source>
</evidence>
<comment type="caution">
    <text evidence="1">The sequence shown here is derived from an EMBL/GenBank/DDBJ whole genome shotgun (WGS) entry which is preliminary data.</text>
</comment>
<dbReference type="RefSeq" id="WP_143409167.1">
    <property type="nucleotide sequence ID" value="NZ_VHSF01000001.1"/>
</dbReference>
<dbReference type="AlphaFoldDB" id="A0A550I613"/>
<evidence type="ECO:0000313" key="1">
    <source>
        <dbReference type="EMBL" id="TRO66397.1"/>
    </source>
</evidence>
<dbReference type="InterPro" id="IPR045767">
    <property type="entry name" value="DUF6134"/>
</dbReference>
<accession>A0A550I613</accession>
<dbReference type="OrthoDB" id="789612at2"/>
<name>A0A550I613_9FLAO</name>
<dbReference type="Pfam" id="PF19630">
    <property type="entry name" value="DUF6134"/>
    <property type="match status" value="1"/>
</dbReference>
<protein>
    <submittedName>
        <fullName evidence="1">Uncharacterized protein</fullName>
    </submittedName>
</protein>
<organism evidence="1 2">
    <name type="scientific">Christiangramia sabulilitoris</name>
    <dbReference type="NCBI Taxonomy" id="2583991"/>
    <lineage>
        <taxon>Bacteria</taxon>
        <taxon>Pseudomonadati</taxon>
        <taxon>Bacteroidota</taxon>
        <taxon>Flavobacteriia</taxon>
        <taxon>Flavobacteriales</taxon>
        <taxon>Flavobacteriaceae</taxon>
        <taxon>Christiangramia</taxon>
    </lineage>
</organism>
<proteinExistence type="predicted"/>